<sequence length="394" mass="43690">MASSLRRMTAHRLHLALVTETFPPEVNGVAMTVGRMAHGLRERGHRVELIRPRQRGDGAPLRDEMLVRGLGIPNYPELRFGLPATGRLLQRWRQQRPDLVVAVTEGPLGWSALRAARKLGIPAISEFHTNFHSYSEHYGMGWLERPLRGYLRSFHNRNLATLIPSEDVKTELEGQGFGKLEVVARGVDTSLFDPAKRDAGLRASWGVNDCTQVVAYVGRMAAEKNLPLVLAAFKQMQAIRPNSQLLWVGDGPERAALQASHPEQLFAGMQRNEALARHYASADVFLFASTTETYGNVTVEAMASGLGVLAYDYAAARAHIRHHENGLKAAFDDDADFIEQARYAASYPSVMRELGLAARQTTAQLGWERIVQRFEEVVHQALQRAPQSLALGAS</sequence>
<dbReference type="InterPro" id="IPR050194">
    <property type="entry name" value="Glycosyltransferase_grp1"/>
</dbReference>
<name>A0A1K2HP86_9NEIS</name>
<dbReference type="OrthoDB" id="8779556at2"/>
<feature type="domain" description="Glycosyltransferase subfamily 4-like N-terminal" evidence="1">
    <location>
        <begin position="26"/>
        <end position="190"/>
    </location>
</feature>
<dbReference type="Pfam" id="PF13439">
    <property type="entry name" value="Glyco_transf_4"/>
    <property type="match status" value="1"/>
</dbReference>
<organism evidence="2 3">
    <name type="scientific">Chitinimonas taiwanensis DSM 18899</name>
    <dbReference type="NCBI Taxonomy" id="1121279"/>
    <lineage>
        <taxon>Bacteria</taxon>
        <taxon>Pseudomonadati</taxon>
        <taxon>Pseudomonadota</taxon>
        <taxon>Betaproteobacteria</taxon>
        <taxon>Neisseriales</taxon>
        <taxon>Chitinibacteraceae</taxon>
        <taxon>Chitinimonas</taxon>
    </lineage>
</organism>
<gene>
    <name evidence="2" type="ORF">SAMN02745887_03026</name>
</gene>
<dbReference type="Gene3D" id="3.40.50.2000">
    <property type="entry name" value="Glycogen Phosphorylase B"/>
    <property type="match status" value="2"/>
</dbReference>
<protein>
    <submittedName>
        <fullName evidence="2">Glycosyltransferase involved in cell wall bisynthesis</fullName>
    </submittedName>
</protein>
<dbReference type="CDD" id="cd03814">
    <property type="entry name" value="GT4-like"/>
    <property type="match status" value="1"/>
</dbReference>
<dbReference type="SUPFAM" id="SSF53756">
    <property type="entry name" value="UDP-Glycosyltransferase/glycogen phosphorylase"/>
    <property type="match status" value="1"/>
</dbReference>
<dbReference type="Proteomes" id="UP000186513">
    <property type="component" value="Unassembled WGS sequence"/>
</dbReference>
<dbReference type="PANTHER" id="PTHR45947:SF3">
    <property type="entry name" value="SULFOQUINOVOSYL TRANSFERASE SQD2"/>
    <property type="match status" value="1"/>
</dbReference>
<dbReference type="GO" id="GO:0016757">
    <property type="term" value="F:glycosyltransferase activity"/>
    <property type="evidence" value="ECO:0007669"/>
    <property type="project" value="UniProtKB-ARBA"/>
</dbReference>
<evidence type="ECO:0000313" key="2">
    <source>
        <dbReference type="EMBL" id="SFZ78501.1"/>
    </source>
</evidence>
<dbReference type="InterPro" id="IPR028098">
    <property type="entry name" value="Glyco_trans_4-like_N"/>
</dbReference>
<evidence type="ECO:0000313" key="3">
    <source>
        <dbReference type="Proteomes" id="UP000186513"/>
    </source>
</evidence>
<reference evidence="2 3" key="1">
    <citation type="submission" date="2016-11" db="EMBL/GenBank/DDBJ databases">
        <authorList>
            <person name="Jaros S."/>
            <person name="Januszkiewicz K."/>
            <person name="Wedrychowicz H."/>
        </authorList>
    </citation>
    <scope>NUCLEOTIDE SEQUENCE [LARGE SCALE GENOMIC DNA]</scope>
    <source>
        <strain evidence="2 3">DSM 18899</strain>
    </source>
</reference>
<dbReference type="PANTHER" id="PTHR45947">
    <property type="entry name" value="SULFOQUINOVOSYL TRANSFERASE SQD2"/>
    <property type="match status" value="1"/>
</dbReference>
<accession>A0A1K2HP86</accession>
<keyword evidence="2" id="KW-0808">Transferase</keyword>
<proteinExistence type="predicted"/>
<keyword evidence="3" id="KW-1185">Reference proteome</keyword>
<dbReference type="AlphaFoldDB" id="A0A1K2HP86"/>
<dbReference type="Pfam" id="PF13692">
    <property type="entry name" value="Glyco_trans_1_4"/>
    <property type="match status" value="1"/>
</dbReference>
<dbReference type="STRING" id="1121279.SAMN02745887_03026"/>
<evidence type="ECO:0000259" key="1">
    <source>
        <dbReference type="Pfam" id="PF13439"/>
    </source>
</evidence>
<dbReference type="EMBL" id="FPKR01000012">
    <property type="protein sequence ID" value="SFZ78501.1"/>
    <property type="molecule type" value="Genomic_DNA"/>
</dbReference>